<evidence type="ECO:0000256" key="8">
    <source>
        <dbReference type="ARBA" id="ARBA00022842"/>
    </source>
</evidence>
<name>A0A0E0K273_ORYPU</name>
<comment type="catalytic activity">
    <reaction evidence="14">
        <text>O-phospho-L-seryl-[protein] + H2O = L-seryl-[protein] + phosphate</text>
        <dbReference type="Rhea" id="RHEA:20629"/>
        <dbReference type="Rhea" id="RHEA-COMP:9863"/>
        <dbReference type="Rhea" id="RHEA-COMP:11604"/>
        <dbReference type="ChEBI" id="CHEBI:15377"/>
        <dbReference type="ChEBI" id="CHEBI:29999"/>
        <dbReference type="ChEBI" id="CHEBI:43474"/>
        <dbReference type="ChEBI" id="CHEBI:83421"/>
        <dbReference type="EC" id="3.1.3.16"/>
    </reaction>
</comment>
<reference evidence="20" key="1">
    <citation type="submission" date="2015-04" db="UniProtKB">
        <authorList>
            <consortium name="EnsemblPlants"/>
        </authorList>
    </citation>
    <scope>IDENTIFICATION</scope>
</reference>
<evidence type="ECO:0000256" key="3">
    <source>
        <dbReference type="ARBA" id="ARBA00006702"/>
    </source>
</evidence>
<evidence type="ECO:0000256" key="14">
    <source>
        <dbReference type="ARBA" id="ARBA00047761"/>
    </source>
</evidence>
<keyword evidence="10 16" id="KW-0195">Cyclin</keyword>
<dbReference type="InterPro" id="IPR004367">
    <property type="entry name" value="Cyclin_C-dom"/>
</dbReference>
<evidence type="ECO:0000256" key="17">
    <source>
        <dbReference type="RuleBase" id="RU003465"/>
    </source>
</evidence>
<dbReference type="EC" id="3.1.3.16" evidence="4"/>
<dbReference type="PROSITE" id="PS01032">
    <property type="entry name" value="PPM_1"/>
    <property type="match status" value="1"/>
</dbReference>
<dbReference type="InterPro" id="IPR048258">
    <property type="entry name" value="Cyclins_cyclin-box"/>
</dbReference>
<evidence type="ECO:0000313" key="21">
    <source>
        <dbReference type="Proteomes" id="UP000026962"/>
    </source>
</evidence>
<keyword evidence="5" id="KW-0132">Cell division</keyword>
<evidence type="ECO:0000256" key="11">
    <source>
        <dbReference type="ARBA" id="ARBA00023211"/>
    </source>
</evidence>
<dbReference type="Proteomes" id="UP000026962">
    <property type="component" value="Chromosome 2"/>
</dbReference>
<dbReference type="PROSITE" id="PS00292">
    <property type="entry name" value="CYCLINS"/>
    <property type="match status" value="1"/>
</dbReference>
<dbReference type="InterPro" id="IPR000222">
    <property type="entry name" value="PP2C_BS"/>
</dbReference>
<dbReference type="InterPro" id="IPR036915">
    <property type="entry name" value="Cyclin-like_sf"/>
</dbReference>
<dbReference type="GO" id="GO:0051301">
    <property type="term" value="P:cell division"/>
    <property type="evidence" value="ECO:0007669"/>
    <property type="project" value="UniProtKB-KW"/>
</dbReference>
<dbReference type="Gene3D" id="1.10.472.10">
    <property type="entry name" value="Cyclin-like"/>
    <property type="match status" value="4"/>
</dbReference>
<feature type="compositionally biased region" description="Basic and acidic residues" evidence="18">
    <location>
        <begin position="554"/>
        <end position="563"/>
    </location>
</feature>
<comment type="cofactor">
    <cofactor evidence="1">
        <name>Mn(2+)</name>
        <dbReference type="ChEBI" id="CHEBI:29035"/>
    </cofactor>
</comment>
<evidence type="ECO:0000256" key="15">
    <source>
        <dbReference type="ARBA" id="ARBA00048336"/>
    </source>
</evidence>
<comment type="catalytic activity">
    <reaction evidence="15">
        <text>O-phospho-L-threonyl-[protein] + H2O = L-threonyl-[protein] + phosphate</text>
        <dbReference type="Rhea" id="RHEA:47004"/>
        <dbReference type="Rhea" id="RHEA-COMP:11060"/>
        <dbReference type="Rhea" id="RHEA-COMP:11605"/>
        <dbReference type="ChEBI" id="CHEBI:15377"/>
        <dbReference type="ChEBI" id="CHEBI:30013"/>
        <dbReference type="ChEBI" id="CHEBI:43474"/>
        <dbReference type="ChEBI" id="CHEBI:61977"/>
        <dbReference type="EC" id="3.1.3.16"/>
    </reaction>
</comment>
<dbReference type="SUPFAM" id="SSF81606">
    <property type="entry name" value="PP2C-like"/>
    <property type="match status" value="2"/>
</dbReference>
<dbReference type="InterPro" id="IPR036457">
    <property type="entry name" value="PPM-type-like_dom_sf"/>
</dbReference>
<evidence type="ECO:0000256" key="6">
    <source>
        <dbReference type="ARBA" id="ARBA00022723"/>
    </source>
</evidence>
<dbReference type="FunFam" id="1.10.472.10:FF:000133">
    <property type="entry name" value="Putative cyclin-F1-2"/>
    <property type="match status" value="1"/>
</dbReference>
<reference evidence="20" key="2">
    <citation type="submission" date="2018-05" db="EMBL/GenBank/DDBJ databases">
        <title>OpunRS2 (Oryza punctata Reference Sequence Version 2).</title>
        <authorList>
            <person name="Zhang J."/>
            <person name="Kudrna D."/>
            <person name="Lee S."/>
            <person name="Talag J."/>
            <person name="Welchert J."/>
            <person name="Wing R.A."/>
        </authorList>
    </citation>
    <scope>NUCLEOTIDE SEQUENCE [LARGE SCALE GENOMIC DNA]</scope>
</reference>
<dbReference type="GO" id="GO:0004722">
    <property type="term" value="F:protein serine/threonine phosphatase activity"/>
    <property type="evidence" value="ECO:0007669"/>
    <property type="project" value="UniProtKB-EC"/>
</dbReference>
<dbReference type="eggNOG" id="KOG0698">
    <property type="taxonomic scope" value="Eukaryota"/>
</dbReference>
<keyword evidence="12" id="KW-0131">Cell cycle</keyword>
<dbReference type="SMART" id="SM01332">
    <property type="entry name" value="Cyclin_C"/>
    <property type="match status" value="2"/>
</dbReference>
<dbReference type="SUPFAM" id="SSF47954">
    <property type="entry name" value="Cyclin-like"/>
    <property type="match status" value="4"/>
</dbReference>
<organism evidence="20">
    <name type="scientific">Oryza punctata</name>
    <name type="common">Red rice</name>
    <dbReference type="NCBI Taxonomy" id="4537"/>
    <lineage>
        <taxon>Eukaryota</taxon>
        <taxon>Viridiplantae</taxon>
        <taxon>Streptophyta</taxon>
        <taxon>Embryophyta</taxon>
        <taxon>Tracheophyta</taxon>
        <taxon>Spermatophyta</taxon>
        <taxon>Magnoliopsida</taxon>
        <taxon>Liliopsida</taxon>
        <taxon>Poales</taxon>
        <taxon>Poaceae</taxon>
        <taxon>BOP clade</taxon>
        <taxon>Oryzoideae</taxon>
        <taxon>Oryzeae</taxon>
        <taxon>Oryzinae</taxon>
        <taxon>Oryza</taxon>
    </lineage>
</organism>
<evidence type="ECO:0000313" key="20">
    <source>
        <dbReference type="EnsemblPlants" id="OPUNC02G21410.4"/>
    </source>
</evidence>
<evidence type="ECO:0000256" key="10">
    <source>
        <dbReference type="ARBA" id="ARBA00023127"/>
    </source>
</evidence>
<feature type="region of interest" description="Disordered" evidence="18">
    <location>
        <begin position="529"/>
        <end position="594"/>
    </location>
</feature>
<keyword evidence="11" id="KW-0464">Manganese</keyword>
<evidence type="ECO:0000256" key="2">
    <source>
        <dbReference type="ARBA" id="ARBA00001946"/>
    </source>
</evidence>
<accession>A0A0E0K273</accession>
<evidence type="ECO:0000256" key="18">
    <source>
        <dbReference type="SAM" id="MobiDB-lite"/>
    </source>
</evidence>
<dbReference type="PANTHER" id="PTHR47992">
    <property type="entry name" value="PROTEIN PHOSPHATASE"/>
    <property type="match status" value="1"/>
</dbReference>
<dbReference type="FunFam" id="1.10.472.10:FF:000157">
    <property type="entry name" value="Putative cyclin-F2-1"/>
    <property type="match status" value="1"/>
</dbReference>
<feature type="compositionally biased region" description="Basic and acidic residues" evidence="18">
    <location>
        <begin position="101"/>
        <end position="114"/>
    </location>
</feature>
<evidence type="ECO:0000259" key="19">
    <source>
        <dbReference type="PROSITE" id="PS51746"/>
    </source>
</evidence>
<dbReference type="InterPro" id="IPR006671">
    <property type="entry name" value="Cyclin_N"/>
</dbReference>
<dbReference type="InterPro" id="IPR013763">
    <property type="entry name" value="Cyclin-like_dom"/>
</dbReference>
<comment type="cofactor">
    <cofactor evidence="2">
        <name>Mg(2+)</name>
        <dbReference type="ChEBI" id="CHEBI:18420"/>
    </cofactor>
</comment>
<dbReference type="SMART" id="SM00332">
    <property type="entry name" value="PP2Cc"/>
    <property type="match status" value="2"/>
</dbReference>
<proteinExistence type="inferred from homology"/>
<dbReference type="eggNOG" id="KOG0654">
    <property type="taxonomic scope" value="Eukaryota"/>
</dbReference>
<evidence type="ECO:0000256" key="9">
    <source>
        <dbReference type="ARBA" id="ARBA00022912"/>
    </source>
</evidence>
<dbReference type="Pfam" id="PF00134">
    <property type="entry name" value="Cyclin_N"/>
    <property type="match status" value="2"/>
</dbReference>
<feature type="domain" description="PPM-type phosphatase" evidence="19">
    <location>
        <begin position="653"/>
        <end position="966"/>
    </location>
</feature>
<feature type="domain" description="PPM-type phosphatase" evidence="19">
    <location>
        <begin position="205"/>
        <end position="525"/>
    </location>
</feature>
<evidence type="ECO:0000256" key="16">
    <source>
        <dbReference type="RuleBase" id="RU000383"/>
    </source>
</evidence>
<dbReference type="InterPro" id="IPR001932">
    <property type="entry name" value="PPM-type_phosphatase-like_dom"/>
</dbReference>
<evidence type="ECO:0000256" key="13">
    <source>
        <dbReference type="ARBA" id="ARBA00038287"/>
    </source>
</evidence>
<protein>
    <recommendedName>
        <fullName evidence="4">protein-serine/threonine phosphatase</fullName>
        <ecNumber evidence="4">3.1.3.16</ecNumber>
    </recommendedName>
</protein>
<keyword evidence="8" id="KW-0460">Magnesium</keyword>
<keyword evidence="6" id="KW-0479">Metal-binding</keyword>
<dbReference type="Pfam" id="PF02984">
    <property type="entry name" value="Cyclin_C"/>
    <property type="match status" value="2"/>
</dbReference>
<dbReference type="SMART" id="SM00385">
    <property type="entry name" value="CYCLIN"/>
    <property type="match status" value="4"/>
</dbReference>
<dbReference type="PROSITE" id="PS51746">
    <property type="entry name" value="PPM_2"/>
    <property type="match status" value="2"/>
</dbReference>
<sequence>MEITAYSNRRLSTSHAEERAAAAVAADAAMAGAPSFFCAGGSSSCSTRPLAPHPYAPQPRAALHGSGAKDEEQGGGDRAKLELEEREAGARAAAGAEGEEPTEKRNHSGSESRRGGGGAGGGAEESPPPRPRPAYFARAPHRSAHVAPIGRPRQRERAKGHEPRDGCSSTVRSGASSHVGAIQRMRCGQVEESSVPCGEESKFCHGCIDQYQPSINIEVELDLDALKDTSFFGVYDGHGGAEVAMYCAKRFHVMLREEEDFLNNLPYAITSVCSRLDDELEAPNVWRASLHPHRSSESSDCFQFLNTGVCANMWHSPEAASYDLPSYEGSTACVVIIRGNQITVGNVGDSRCVLSKNGQAIDLSTDHKPNVQLERQRILRVGGQVWREKFPVKDSGGGIREQWGPYCVEGKLSTSRALGDFAYKNIVYQPQHQMVTHVPDIRVAKITGDTEFLVIASDGICSIQILIVNLNTFSPFRDHMSSQDVVDFVHEKLNLGEETLRTTCEKLVENCLESRNNATATLVQFKPGADQPIPVLPDIEEGSDEVAGGTSGARAEHQDKPEGSGEQQLDLDDDDAGQCSGGKPGEEGRCGRAAAVAEDEGVELADDDGERGVRVGGGGAPWTSAKASLAMGASASSSITSKLTNDGENQRFKYASSTMQGYCPTMQDALAVELDLDALKNTSFFGVYDGDGGAEVAMYCAKRFHAMLCEDENYLNNLPNAITSVCSRLDDDLQRSDEWRESLYPRGNGDCFQFLKTGVCANLWHSAELGFLLPQHAYMAPLYEGSTACVVIIRGNQITVGNVGDSRCVVSHNGQAIDLTIDHKPTVGSERERIVRAGGRVLAKRIPVMGSDGRLMRGWGVSRVQGLLHVSRAIGYFELKKNKNILPSQQMVTCDPEFTIVDITADTEFLVIATGSIWGHMSSQEVVDCIHKELHSGEENLRAACEKLLDHCLNSRNNVTAILVRFKPGAAVIPLLSDIDEEPVLSDVEEEPHEPQHNPGGGGGQQDTGGESEELPLAHFPQEYGLNFCVTTMGDLILDPYMEDAILDHPCLAELLADQTAPPMFGLFSGDGTPPMDTDTFLRAICALPPLAPEAPPPDSPRTPHTYGSFLPVCGDLPPLSGAVVQEAPVPLPEGGDHPVPPKKTIEVASLLPERADQPVVTNNSATNTRPQLCAPYDDDIEATLRAMEKNPAERPSPYFLETTQGGRMSGLVRTSMIASMDDFSLFHELAAGTLHRAAYYLDRYLSVTPESDDALQLRLVGATAVFLAAKYEDQYTLRKIDASMVAAWCGYTSETRHKMVSCMETEILAALDYNLGGPTAYTFVEHFTRYCGEGKEEKLVKQAAHRFADGTLLTYGFHRYLPSVVAASAIFLARLDVLAHEPWSKDLAELTGYKAIDLMGCVCDMYSQIACPCFALFQEYFFQDPFWYSDLSTYGPTADTFVEHFTRYSSWGELELRVQRLARDRRPPVTNELRLTGLPAVHGGGGRRRRPSSRGPDALVWSTELQELTGYSSEDLVSCILAMRATAMDSIMEPYVADLLADDITASMVELLYGGGGGGAVKMDVGVLDAYLRAIGALPAPGADLAPGYGVATAAEVGTMATYDATNGVLYDWHTKLDVKVRSALLLPAPGFPPLPVPALTDEPVYAALVDEGDAIRAFMEQLEWSEQYDDDDAPVPDNSTASRPQLCAPYDDDIDANLRAMEKDAAQRPSPDYLNTVHGGQISAAARASLVAWMGRLTNNYELAAGTLHRAVSYVDRFLSAGALPSYTAHQLSLLGATAVYTAAKYEDQETVFKLDAREIAVHGEFTSAQEVLAMESEMMAALGYRLGGPNAETFVEHFTRYSKGKEELRVQRLARHVADRSLENYGCLGYLPSVVAAAAISIARWTLNPPGALPWSTELKELTGYSSVDITSCILTLLNTQ</sequence>
<evidence type="ECO:0000256" key="1">
    <source>
        <dbReference type="ARBA" id="ARBA00001936"/>
    </source>
</evidence>
<feature type="compositionally biased region" description="Basic and acidic residues" evidence="18">
    <location>
        <begin position="67"/>
        <end position="89"/>
    </location>
</feature>
<keyword evidence="7 17" id="KW-0378">Hydrolase</keyword>
<keyword evidence="21" id="KW-1185">Reference proteome</keyword>
<dbReference type="Gramene" id="OPUNC02G21410.4">
    <property type="protein sequence ID" value="OPUNC02G21410.4"/>
    <property type="gene ID" value="OPUNC02G21410"/>
</dbReference>
<dbReference type="Gene3D" id="3.60.40.10">
    <property type="entry name" value="PPM-type phosphatase domain"/>
    <property type="match status" value="2"/>
</dbReference>
<evidence type="ECO:0000256" key="7">
    <source>
        <dbReference type="ARBA" id="ARBA00022801"/>
    </source>
</evidence>
<dbReference type="STRING" id="4537.A0A0E0K273"/>
<evidence type="ECO:0000256" key="4">
    <source>
        <dbReference type="ARBA" id="ARBA00013081"/>
    </source>
</evidence>
<comment type="similarity">
    <text evidence="3 17">Belongs to the PP2C family.</text>
</comment>
<feature type="region of interest" description="Disordered" evidence="18">
    <location>
        <begin position="41"/>
        <end position="175"/>
    </location>
</feature>
<dbReference type="InterPro" id="IPR015655">
    <property type="entry name" value="PP2C"/>
</dbReference>
<dbReference type="HOGENOM" id="CLU_235466_0_0_1"/>
<dbReference type="FunFam" id="3.60.40.10:FF:000056">
    <property type="entry name" value="Probable protein phosphatase 2C 18"/>
    <property type="match status" value="2"/>
</dbReference>
<evidence type="ECO:0000256" key="12">
    <source>
        <dbReference type="ARBA" id="ARBA00023306"/>
    </source>
</evidence>
<dbReference type="EnsemblPlants" id="OPUNC02G21410.4">
    <property type="protein sequence ID" value="OPUNC02G21410.4"/>
    <property type="gene ID" value="OPUNC02G21410"/>
</dbReference>
<dbReference type="FunFam" id="1.10.472.10:FF:000115">
    <property type="entry name" value="Os02g0607400 protein"/>
    <property type="match status" value="1"/>
</dbReference>
<dbReference type="CDD" id="cd00143">
    <property type="entry name" value="PP2Cc"/>
    <property type="match status" value="2"/>
</dbReference>
<keyword evidence="9 17" id="KW-0904">Protein phosphatase</keyword>
<feature type="compositionally biased region" description="Basic and acidic residues" evidence="18">
    <location>
        <begin position="153"/>
        <end position="165"/>
    </location>
</feature>
<dbReference type="Pfam" id="PF00481">
    <property type="entry name" value="PP2C"/>
    <property type="match status" value="2"/>
</dbReference>
<dbReference type="GO" id="GO:0046872">
    <property type="term" value="F:metal ion binding"/>
    <property type="evidence" value="ECO:0007669"/>
    <property type="project" value="UniProtKB-KW"/>
</dbReference>
<comment type="similarity">
    <text evidence="13">Belongs to the cyclin family. Cyclin F subfamily.</text>
</comment>
<evidence type="ECO:0000256" key="5">
    <source>
        <dbReference type="ARBA" id="ARBA00022618"/>
    </source>
</evidence>
<feature type="region of interest" description="Disordered" evidence="18">
    <location>
        <begin position="987"/>
        <end position="1013"/>
    </location>
</feature>